<name>A0A328ZHS0_9BURK</name>
<gene>
    <name evidence="1" type="ORF">AX018_100316</name>
</gene>
<dbReference type="GO" id="GO:0016740">
    <property type="term" value="F:transferase activity"/>
    <property type="evidence" value="ECO:0007669"/>
    <property type="project" value="UniProtKB-KW"/>
</dbReference>
<dbReference type="Pfam" id="PF04339">
    <property type="entry name" value="FemAB_like"/>
    <property type="match status" value="1"/>
</dbReference>
<dbReference type="EMBL" id="QLTA01000003">
    <property type="protein sequence ID" value="RAR85788.1"/>
    <property type="molecule type" value="Genomic_DNA"/>
</dbReference>
<sequence length="360" mass="40881">MMRWRNLVEPSSLMEHFQLHPSEGFTALDGVPVPAFMAPFDLLTTADEALRSRVLSWPMHRVWSAWLRVRTAFVGSPVMEYAPLPDVQERPRILAETLRQSVCDKFPLTILKDVPRESPLLSEADNAYARGLLDACTQLGFILVEGQALAYLPIDFDSLEGYLARLSSGRRANLRRKWRSRQRLEVRHVPTGDAFASDNLVDALYALYEGVYDRSHTRFERLTRGFFAAALRDAGSGGIVFEYRLAATGELLGWNLCYECSGRLVDKYIGFAYPAAREVDLYFVSWMVNLEYAIRRGLDCYVAGCAAPEIKKSLGAHFSMTCHAVYVRNSLLRLLARRFSRHFESDRRTLECAAPPRVRA</sequence>
<dbReference type="Proteomes" id="UP000248856">
    <property type="component" value="Unassembled WGS sequence"/>
</dbReference>
<dbReference type="AlphaFoldDB" id="A0A328ZHS0"/>
<organism evidence="1 2">
    <name type="scientific">Paracidovorax anthurii</name>
    <dbReference type="NCBI Taxonomy" id="78229"/>
    <lineage>
        <taxon>Bacteria</taxon>
        <taxon>Pseudomonadati</taxon>
        <taxon>Pseudomonadota</taxon>
        <taxon>Betaproteobacteria</taxon>
        <taxon>Burkholderiales</taxon>
        <taxon>Comamonadaceae</taxon>
        <taxon>Paracidovorax</taxon>
    </lineage>
</organism>
<dbReference type="SUPFAM" id="SSF55729">
    <property type="entry name" value="Acyl-CoA N-acyltransferases (Nat)"/>
    <property type="match status" value="1"/>
</dbReference>
<accession>A0A328ZHS0</accession>
<evidence type="ECO:0000313" key="2">
    <source>
        <dbReference type="Proteomes" id="UP000248856"/>
    </source>
</evidence>
<keyword evidence="2" id="KW-1185">Reference proteome</keyword>
<protein>
    <submittedName>
        <fullName evidence="1">Acetyltransferase (GNAT) family protein</fullName>
    </submittedName>
</protein>
<dbReference type="InterPro" id="IPR007434">
    <property type="entry name" value="FemAB-like"/>
</dbReference>
<comment type="caution">
    <text evidence="1">The sequence shown here is derived from an EMBL/GenBank/DDBJ whole genome shotgun (WGS) entry which is preliminary data.</text>
</comment>
<dbReference type="Gene3D" id="3.40.630.30">
    <property type="match status" value="1"/>
</dbReference>
<reference evidence="1 2" key="1">
    <citation type="submission" date="2018-06" db="EMBL/GenBank/DDBJ databases">
        <title>Genomic Encyclopedia of Archaeal and Bacterial Type Strains, Phase II (KMG-II): from individual species to whole genera.</title>
        <authorList>
            <person name="Goeker M."/>
        </authorList>
    </citation>
    <scope>NUCLEOTIDE SEQUENCE [LARGE SCALE GENOMIC DNA]</scope>
    <source>
        <strain evidence="1 2">CFPB 3232</strain>
    </source>
</reference>
<proteinExistence type="predicted"/>
<evidence type="ECO:0000313" key="1">
    <source>
        <dbReference type="EMBL" id="RAR85788.1"/>
    </source>
</evidence>
<keyword evidence="1" id="KW-0808">Transferase</keyword>
<dbReference type="InterPro" id="IPR016181">
    <property type="entry name" value="Acyl_CoA_acyltransferase"/>
</dbReference>